<dbReference type="PANTHER" id="PTHR21405">
    <property type="entry name" value="CDNA SEQUENCE BC021608"/>
    <property type="match status" value="1"/>
</dbReference>
<keyword evidence="5" id="KW-1185">Reference proteome</keyword>
<comment type="similarity">
    <text evidence="1">Belongs to the TTC36 family.</text>
</comment>
<reference evidence="3 5" key="2">
    <citation type="submission" date="2023-09" db="EMBL/GenBank/DDBJ databases">
        <title>Complete-Gapless Cercospora beticola genome.</title>
        <authorList>
            <person name="Wyatt N.A."/>
            <person name="Spanner R.E."/>
            <person name="Bolton M.D."/>
        </authorList>
    </citation>
    <scope>NUCLEOTIDE SEQUENCE [LARGE SCALE GENOMIC DNA]</scope>
    <source>
        <strain evidence="3">Cb09-40</strain>
    </source>
</reference>
<dbReference type="Proteomes" id="UP001302367">
    <property type="component" value="Chromosome 4"/>
</dbReference>
<evidence type="ECO:0000313" key="3">
    <source>
        <dbReference type="EMBL" id="WPB01975.1"/>
    </source>
</evidence>
<evidence type="ECO:0000313" key="4">
    <source>
        <dbReference type="Proteomes" id="UP000230605"/>
    </source>
</evidence>
<dbReference type="InterPro" id="IPR038906">
    <property type="entry name" value="TTC36"/>
</dbReference>
<evidence type="ECO:0000313" key="5">
    <source>
        <dbReference type="Proteomes" id="UP001302367"/>
    </source>
</evidence>
<proteinExistence type="inferred from homology"/>
<dbReference type="Proteomes" id="UP000230605">
    <property type="component" value="Chromosome 4"/>
</dbReference>
<dbReference type="EMBL" id="LKMD01000105">
    <property type="protein sequence ID" value="PIA93369.1"/>
    <property type="molecule type" value="Genomic_DNA"/>
</dbReference>
<dbReference type="PANTHER" id="PTHR21405:SF0">
    <property type="entry name" value="TETRATRICOPEPTIDE REPEAT PROTEIN 36"/>
    <property type="match status" value="1"/>
</dbReference>
<organism evidence="2 4">
    <name type="scientific">Cercospora beticola</name>
    <name type="common">Sugarbeet leaf spot fungus</name>
    <dbReference type="NCBI Taxonomy" id="122368"/>
    <lineage>
        <taxon>Eukaryota</taxon>
        <taxon>Fungi</taxon>
        <taxon>Dikarya</taxon>
        <taxon>Ascomycota</taxon>
        <taxon>Pezizomycotina</taxon>
        <taxon>Dothideomycetes</taxon>
        <taxon>Dothideomycetidae</taxon>
        <taxon>Mycosphaerellales</taxon>
        <taxon>Mycosphaerellaceae</taxon>
        <taxon>Cercospora</taxon>
    </lineage>
</organism>
<dbReference type="GO" id="GO:0006570">
    <property type="term" value="P:tyrosine metabolic process"/>
    <property type="evidence" value="ECO:0007669"/>
    <property type="project" value="TreeGrafter"/>
</dbReference>
<dbReference type="EMBL" id="CP134187">
    <property type="protein sequence ID" value="WPB01975.1"/>
    <property type="molecule type" value="Genomic_DNA"/>
</dbReference>
<name>A0A2G5HLE3_CERBT</name>
<accession>A0A2G5HLE3</accession>
<evidence type="ECO:0000256" key="1">
    <source>
        <dbReference type="ARBA" id="ARBA00006995"/>
    </source>
</evidence>
<sequence>MLPKQLSRADSAVLAQVFDPESAPTRAEVIIDPSLPEDRHIRDAALLAQLRTREREAISIVEDFERNRARFPDVKESAKDAAYRAALTSLDALIAEHPSYASARNNRAQMRRWRFGDRNSIVRPRSLLYADQRAGGVAAERDLRACIASASPARQQDAVSPAQGKLLAQAYTQLGAIYHAASKDLEMGGDVDVAEIEGMKWSKERFEEEASRAFYMGGLYGNEVAKALAVHTNPHAKLCGSIVKEAMRKEMEAAW</sequence>
<gene>
    <name evidence="2" type="ORF">CB0940_04713</name>
    <name evidence="3" type="ORF">RHO25_006609</name>
</gene>
<evidence type="ECO:0000313" key="2">
    <source>
        <dbReference type="EMBL" id="PIA93369.1"/>
    </source>
</evidence>
<protein>
    <submittedName>
        <fullName evidence="2">Uncharacterized protein</fullName>
    </submittedName>
</protein>
<dbReference type="OrthoDB" id="539634at2759"/>
<dbReference type="AlphaFoldDB" id="A0A2G5HLE3"/>
<reference evidence="2 4" key="1">
    <citation type="submission" date="2015-10" db="EMBL/GenBank/DDBJ databases">
        <title>The cercosporin biosynthetic gene cluster was horizontally transferred to several fungal lineages and shown to be expanded in Cercospora beticola based on microsynteny with recipient genomes.</title>
        <authorList>
            <person name="De Jonge R."/>
            <person name="Ebert M.K."/>
            <person name="Suttle J.C."/>
            <person name="Jurick Ii W.M."/>
            <person name="Secor G.A."/>
            <person name="Thomma B.P."/>
            <person name="Van De Peer Y."/>
            <person name="Bolton M.D."/>
        </authorList>
    </citation>
    <scope>NUCLEOTIDE SEQUENCE [LARGE SCALE GENOMIC DNA]</scope>
    <source>
        <strain evidence="2 4">09-40</strain>
    </source>
</reference>